<dbReference type="Proteomes" id="UP001642464">
    <property type="component" value="Unassembled WGS sequence"/>
</dbReference>
<keyword evidence="1" id="KW-1133">Transmembrane helix</keyword>
<accession>A0ABP0RLM8</accession>
<feature type="transmembrane region" description="Helical" evidence="1">
    <location>
        <begin position="593"/>
        <end position="610"/>
    </location>
</feature>
<keyword evidence="3" id="KW-1185">Reference proteome</keyword>
<organism evidence="2 3">
    <name type="scientific">Durusdinium trenchii</name>
    <dbReference type="NCBI Taxonomy" id="1381693"/>
    <lineage>
        <taxon>Eukaryota</taxon>
        <taxon>Sar</taxon>
        <taxon>Alveolata</taxon>
        <taxon>Dinophyceae</taxon>
        <taxon>Suessiales</taxon>
        <taxon>Symbiodiniaceae</taxon>
        <taxon>Durusdinium</taxon>
    </lineage>
</organism>
<feature type="transmembrane region" description="Helical" evidence="1">
    <location>
        <begin position="182"/>
        <end position="205"/>
    </location>
</feature>
<name>A0ABP0RLM8_9DINO</name>
<feature type="transmembrane region" description="Helical" evidence="1">
    <location>
        <begin position="89"/>
        <end position="109"/>
    </location>
</feature>
<dbReference type="EMBL" id="CAXAMM010041743">
    <property type="protein sequence ID" value="CAK9101029.1"/>
    <property type="molecule type" value="Genomic_DNA"/>
</dbReference>
<feature type="transmembrane region" description="Helical" evidence="1">
    <location>
        <begin position="622"/>
        <end position="647"/>
    </location>
</feature>
<reference evidence="2 3" key="1">
    <citation type="submission" date="2024-02" db="EMBL/GenBank/DDBJ databases">
        <authorList>
            <person name="Chen Y."/>
            <person name="Shah S."/>
            <person name="Dougan E. K."/>
            <person name="Thang M."/>
            <person name="Chan C."/>
        </authorList>
    </citation>
    <scope>NUCLEOTIDE SEQUENCE [LARGE SCALE GENOMIC DNA]</scope>
</reference>
<comment type="caution">
    <text evidence="2">The sequence shown here is derived from an EMBL/GenBank/DDBJ whole genome shotgun (WGS) entry which is preliminary data.</text>
</comment>
<feature type="transmembrane region" description="Helical" evidence="1">
    <location>
        <begin position="115"/>
        <end position="136"/>
    </location>
</feature>
<feature type="transmembrane region" description="Helical" evidence="1">
    <location>
        <begin position="143"/>
        <end position="162"/>
    </location>
</feature>
<sequence length="898" mass="98515">MQWSRVAARQASAGAASWLNGGLRCGRCKGSPSKRDIALRDSLTILVCATLAFVRPLMELLGESTARLAIFGAVLTLRPKDNSSVGATVDTAFFVILLSCAAVVLALVASNAFPHSIAANLVMFFVCAMLSINGAAAYPRIRLPVVVSLIGFGELLIRSFSFHNFDASDLPPSEAFKEETQVFMISLLIPVGVSLLAALTVRPWLAIDALAEALRDTFQLQIGLAKDLRCTVQAKSQKELESCQGALDQGVERVHAKTTESTKHTFNLLLETRFLCDGSGQRTFENVRTSRDLTRLFNQLCFEARQLQFVDDARQLPQLVEVFLGISDILPSVATLLINPNPETAQVHWVDCKFQAHSLSKATAALERETLASADEHLHVRMMREETWSDVEAEHTKLLMLARLAIVLAEMLQTVVETKSKELKLPRPRLDFSDMRTTMLHLATSAHEVHNNGSVFAIRPKQGLMDAISGTLFRWVNSEGLRNGLRGAVSGTALISLSFAPMTHAYFEATAMTNAMSTNFSMLLQLHLGNLVTRGKVRVSGIVAGYVWAGAMVEVAGAIHASSVAKAWTIYALGLPLVVFLVQSKLHSSNMQYFAYSMAKEYFVLTVLFLTNPSSDSPANIWITGGFVSLNTLIGALVALLVGVFLFRITALSKLKAVLATTFEHLVVMGEGGLFLQLNKGSDQPLPLEGSLRVEDLKAHLRSLRFHAVRLARRQAPVLWKTSKKEPFLVVDHAWLGELVQATGRVTTSFGILQSAVFRDCFWTQLSQPARVRLEYLQVCILRLTSNAFFVVAEALRGTGLAPPVLMPSICDPLWMGKSLELKIELACREEWGSSASVALELVLLRSLLVAVSKELRVIIDALHRILPSPPYATALGERTLLVMTQFVQQQCEVLVEP</sequence>
<gene>
    <name evidence="2" type="ORF">SCF082_LOCUS47248</name>
</gene>
<keyword evidence="1" id="KW-0812">Transmembrane</keyword>
<proteinExistence type="predicted"/>
<protein>
    <submittedName>
        <fullName evidence="2">Uncharacterized protein</fullName>
    </submittedName>
</protein>
<feature type="transmembrane region" description="Helical" evidence="1">
    <location>
        <begin position="568"/>
        <end position="586"/>
    </location>
</feature>
<keyword evidence="1" id="KW-0472">Membrane</keyword>
<feature type="transmembrane region" description="Helical" evidence="1">
    <location>
        <begin position="543"/>
        <end position="562"/>
    </location>
</feature>
<evidence type="ECO:0000313" key="3">
    <source>
        <dbReference type="Proteomes" id="UP001642464"/>
    </source>
</evidence>
<evidence type="ECO:0000313" key="2">
    <source>
        <dbReference type="EMBL" id="CAK9101029.1"/>
    </source>
</evidence>
<evidence type="ECO:0000256" key="1">
    <source>
        <dbReference type="SAM" id="Phobius"/>
    </source>
</evidence>